<protein>
    <submittedName>
        <fullName evidence="4">Transporter</fullName>
    </submittedName>
</protein>
<gene>
    <name evidence="4" type="ORF">OR16_24755</name>
</gene>
<organism evidence="4 5">
    <name type="scientific">Cupriavidus basilensis OR16</name>
    <dbReference type="NCBI Taxonomy" id="1127483"/>
    <lineage>
        <taxon>Bacteria</taxon>
        <taxon>Pseudomonadati</taxon>
        <taxon>Pseudomonadota</taxon>
        <taxon>Betaproteobacteria</taxon>
        <taxon>Burkholderiales</taxon>
        <taxon>Burkholderiaceae</taxon>
        <taxon>Cupriavidus</taxon>
    </lineage>
</organism>
<dbReference type="GO" id="GO:0015562">
    <property type="term" value="F:efflux transmembrane transporter activity"/>
    <property type="evidence" value="ECO:0007669"/>
    <property type="project" value="TreeGrafter"/>
</dbReference>
<dbReference type="Gene3D" id="2.40.30.170">
    <property type="match status" value="1"/>
</dbReference>
<dbReference type="AlphaFoldDB" id="H1SA32"/>
<dbReference type="InterPro" id="IPR006143">
    <property type="entry name" value="RND_pump_MFP"/>
</dbReference>
<keyword evidence="2" id="KW-0175">Coiled coil</keyword>
<comment type="similarity">
    <text evidence="1">Belongs to the membrane fusion protein (MFP) (TC 8.A.1) family.</text>
</comment>
<evidence type="ECO:0000313" key="5">
    <source>
        <dbReference type="Proteomes" id="UP000005808"/>
    </source>
</evidence>
<dbReference type="NCBIfam" id="TIGR01730">
    <property type="entry name" value="RND_mfp"/>
    <property type="match status" value="1"/>
</dbReference>
<sequence length="291" mass="31897">MKQGQVLARLETGAVNSQARQAEHAVKRADAEVAQATEQHERARRLLPAGAVSRQDFESQRTAMLSAQAVLRQAQAAWEEQRLRQAHSEIRAPVAGLISQRSVQVGSMVGTQTTLFRLINDTQLEFQAQIPQQALPDLSIGMPVWISTSGRNGVLKGTIRLIGTWVDPATGYGYARIALDGTQTAPARPGSVGSARIELEQRNVMALDIRALRFSIGAEDNTESYVFVVDNGRARRTPVQLGLRESGWVEIRGGLETYRHVVVTGATFLQDGDEVLPREDVNLSLSHWRGA</sequence>
<dbReference type="PANTHER" id="PTHR30469">
    <property type="entry name" value="MULTIDRUG RESISTANCE PROTEIN MDTA"/>
    <property type="match status" value="1"/>
</dbReference>
<dbReference type="Pfam" id="PF25989">
    <property type="entry name" value="YknX_C"/>
    <property type="match status" value="1"/>
</dbReference>
<feature type="coiled-coil region" evidence="2">
    <location>
        <begin position="19"/>
        <end position="46"/>
    </location>
</feature>
<proteinExistence type="inferred from homology"/>
<name>H1SA32_9BURK</name>
<feature type="domain" description="YknX-like C-terminal permuted SH3-like" evidence="3">
    <location>
        <begin position="219"/>
        <end position="275"/>
    </location>
</feature>
<accession>H1SA32</accession>
<evidence type="ECO:0000313" key="4">
    <source>
        <dbReference type="EMBL" id="EHP40581.1"/>
    </source>
</evidence>
<dbReference type="Gene3D" id="2.40.50.100">
    <property type="match status" value="1"/>
</dbReference>
<dbReference type="Proteomes" id="UP000005808">
    <property type="component" value="Unassembled WGS sequence"/>
</dbReference>
<reference evidence="4 5" key="1">
    <citation type="journal article" date="2012" name="J. Bacteriol.">
        <title>De Novo Genome Project of Cupriavidus basilensis OR16.</title>
        <authorList>
            <person name="Cserhati M."/>
            <person name="Kriszt B."/>
            <person name="Szoboszlay S."/>
            <person name="Toth A."/>
            <person name="Szabo I."/>
            <person name="Tancsics A."/>
            <person name="Nagy I."/>
            <person name="Horvath B."/>
            <person name="Nagy I."/>
            <person name="Kukolya J."/>
        </authorList>
    </citation>
    <scope>NUCLEOTIDE SEQUENCE [LARGE SCALE GENOMIC DNA]</scope>
    <source>
        <strain evidence="4 5">OR16</strain>
    </source>
</reference>
<evidence type="ECO:0000259" key="3">
    <source>
        <dbReference type="Pfam" id="PF25989"/>
    </source>
</evidence>
<evidence type="ECO:0000256" key="2">
    <source>
        <dbReference type="SAM" id="Coils"/>
    </source>
</evidence>
<dbReference type="InterPro" id="IPR058637">
    <property type="entry name" value="YknX-like_C"/>
</dbReference>
<evidence type="ECO:0000256" key="1">
    <source>
        <dbReference type="ARBA" id="ARBA00009477"/>
    </source>
</evidence>
<dbReference type="GO" id="GO:1990281">
    <property type="term" value="C:efflux pump complex"/>
    <property type="evidence" value="ECO:0007669"/>
    <property type="project" value="TreeGrafter"/>
</dbReference>
<dbReference type="SUPFAM" id="SSF111369">
    <property type="entry name" value="HlyD-like secretion proteins"/>
    <property type="match status" value="1"/>
</dbReference>
<dbReference type="Gene3D" id="1.10.287.470">
    <property type="entry name" value="Helix hairpin bin"/>
    <property type="match status" value="1"/>
</dbReference>
<dbReference type="PATRIC" id="fig|1127483.3.peg.4949"/>
<dbReference type="PANTHER" id="PTHR30469:SF15">
    <property type="entry name" value="HLYD FAMILY OF SECRETION PROTEINS"/>
    <property type="match status" value="1"/>
</dbReference>
<dbReference type="EMBL" id="AHJE01000062">
    <property type="protein sequence ID" value="EHP40581.1"/>
    <property type="molecule type" value="Genomic_DNA"/>
</dbReference>
<comment type="caution">
    <text evidence="4">The sequence shown here is derived from an EMBL/GenBank/DDBJ whole genome shotgun (WGS) entry which is preliminary data.</text>
</comment>
<dbReference type="Gene3D" id="2.40.420.20">
    <property type="match status" value="1"/>
</dbReference>